<name>A0ACD5U8H1_AVESA</name>
<organism evidence="1 2">
    <name type="scientific">Avena sativa</name>
    <name type="common">Oat</name>
    <dbReference type="NCBI Taxonomy" id="4498"/>
    <lineage>
        <taxon>Eukaryota</taxon>
        <taxon>Viridiplantae</taxon>
        <taxon>Streptophyta</taxon>
        <taxon>Embryophyta</taxon>
        <taxon>Tracheophyta</taxon>
        <taxon>Spermatophyta</taxon>
        <taxon>Magnoliopsida</taxon>
        <taxon>Liliopsida</taxon>
        <taxon>Poales</taxon>
        <taxon>Poaceae</taxon>
        <taxon>BOP clade</taxon>
        <taxon>Pooideae</taxon>
        <taxon>Poodae</taxon>
        <taxon>Poeae</taxon>
        <taxon>Poeae Chloroplast Group 1 (Aveneae type)</taxon>
        <taxon>Aveninae</taxon>
        <taxon>Avena</taxon>
    </lineage>
</organism>
<sequence length="189" mass="20989">MASPSSSSFFLLLLLPTIVSMAGVYSQTSPAPICVRPCPTEVNLHLYLHQFVAGPNHPNRNEEFLIAPANAFGFGTTLIHEWTMTRTNDPSDTIVARVQGTHIQAGTTNANYWYTSQNIVFQSDRFAGSTLQVMGRFTEDKVGQWSIVGGTGEFHMARGIINYKMDPASNKDDAIRELNIRIFYEENAV</sequence>
<accession>A0ACD5U8H1</accession>
<proteinExistence type="predicted"/>
<dbReference type="EnsemblPlants" id="AVESA.00010b.r2.2AG0209220.1">
    <property type="protein sequence ID" value="AVESA.00010b.r2.2AG0209220.1.CDS"/>
    <property type="gene ID" value="AVESA.00010b.r2.2AG0209220"/>
</dbReference>
<dbReference type="Proteomes" id="UP001732700">
    <property type="component" value="Chromosome 2A"/>
</dbReference>
<keyword evidence="2" id="KW-1185">Reference proteome</keyword>
<protein>
    <submittedName>
        <fullName evidence="1">Uncharacterized protein</fullName>
    </submittedName>
</protein>
<reference evidence="1" key="1">
    <citation type="submission" date="2021-05" db="EMBL/GenBank/DDBJ databases">
        <authorList>
            <person name="Scholz U."/>
            <person name="Mascher M."/>
            <person name="Fiebig A."/>
        </authorList>
    </citation>
    <scope>NUCLEOTIDE SEQUENCE [LARGE SCALE GENOMIC DNA]</scope>
</reference>
<evidence type="ECO:0000313" key="2">
    <source>
        <dbReference type="Proteomes" id="UP001732700"/>
    </source>
</evidence>
<evidence type="ECO:0000313" key="1">
    <source>
        <dbReference type="EnsemblPlants" id="AVESA.00010b.r2.2AG0209220.1.CDS"/>
    </source>
</evidence>
<reference evidence="1" key="2">
    <citation type="submission" date="2025-09" db="UniProtKB">
        <authorList>
            <consortium name="EnsemblPlants"/>
        </authorList>
    </citation>
    <scope>IDENTIFICATION</scope>
</reference>